<comment type="caution">
    <text evidence="1">The sequence shown here is derived from an EMBL/GenBank/DDBJ whole genome shotgun (WGS) entry which is preliminary data.</text>
</comment>
<evidence type="ECO:0008006" key="3">
    <source>
        <dbReference type="Google" id="ProtNLM"/>
    </source>
</evidence>
<dbReference type="Proteomes" id="UP000324611">
    <property type="component" value="Unassembled WGS sequence"/>
</dbReference>
<dbReference type="AlphaFoldDB" id="A0A5B2VMC8"/>
<sequence length="108" mass="11895">MKHLLFLLLFAVYCIAGNGCYSYRIATNAQEGAEKAKVTAHNWFWGLAQSPKQLTTPDCDTLGSLGMSEVRVKTNLGYALLTVVTLGIYCPVQLEYKCSKPCPKNGIF</sequence>
<name>A0A5B2VMC8_9BACT</name>
<protein>
    <recommendedName>
        <fullName evidence="3">Bor protein</fullName>
    </recommendedName>
</protein>
<gene>
    <name evidence="1" type="ORF">F0L74_24350</name>
</gene>
<reference evidence="1 2" key="2">
    <citation type="submission" date="2019-09" db="EMBL/GenBank/DDBJ databases">
        <authorList>
            <person name="Jin C."/>
        </authorList>
    </citation>
    <scope>NUCLEOTIDE SEQUENCE [LARGE SCALE GENOMIC DNA]</scope>
    <source>
        <strain evidence="1 2">BN140078</strain>
    </source>
</reference>
<dbReference type="RefSeq" id="WP_149840518.1">
    <property type="nucleotide sequence ID" value="NZ_VUOC01000004.1"/>
</dbReference>
<dbReference type="Pfam" id="PF06291">
    <property type="entry name" value="Lambda_Bor"/>
    <property type="match status" value="1"/>
</dbReference>
<proteinExistence type="predicted"/>
<dbReference type="InterPro" id="IPR010438">
    <property type="entry name" value="Lambda_Bor"/>
</dbReference>
<organism evidence="1 2">
    <name type="scientific">Chitinophaga agrisoli</name>
    <dbReference type="NCBI Taxonomy" id="2607653"/>
    <lineage>
        <taxon>Bacteria</taxon>
        <taxon>Pseudomonadati</taxon>
        <taxon>Bacteroidota</taxon>
        <taxon>Chitinophagia</taxon>
        <taxon>Chitinophagales</taxon>
        <taxon>Chitinophagaceae</taxon>
        <taxon>Chitinophaga</taxon>
    </lineage>
</organism>
<evidence type="ECO:0000313" key="2">
    <source>
        <dbReference type="Proteomes" id="UP000324611"/>
    </source>
</evidence>
<evidence type="ECO:0000313" key="1">
    <source>
        <dbReference type="EMBL" id="KAA2239339.1"/>
    </source>
</evidence>
<reference evidence="1 2" key="1">
    <citation type="submission" date="2019-09" db="EMBL/GenBank/DDBJ databases">
        <title>Chitinophaga ginsengihumi sp. nov., isolated from soil of ginseng rhizosphere.</title>
        <authorList>
            <person name="Lee J."/>
        </authorList>
    </citation>
    <scope>NUCLEOTIDE SEQUENCE [LARGE SCALE GENOMIC DNA]</scope>
    <source>
        <strain evidence="1 2">BN140078</strain>
    </source>
</reference>
<keyword evidence="2" id="KW-1185">Reference proteome</keyword>
<dbReference type="EMBL" id="VUOC01000004">
    <property type="protein sequence ID" value="KAA2239339.1"/>
    <property type="molecule type" value="Genomic_DNA"/>
</dbReference>
<accession>A0A5B2VMC8</accession>